<dbReference type="SMART" id="SM00829">
    <property type="entry name" value="PKS_ER"/>
    <property type="match status" value="1"/>
</dbReference>
<dbReference type="SUPFAM" id="SSF51735">
    <property type="entry name" value="NAD(P)-binding Rossmann-fold domains"/>
    <property type="match status" value="1"/>
</dbReference>
<comment type="cofactor">
    <cofactor evidence="1 5">
        <name>Zn(2+)</name>
        <dbReference type="ChEBI" id="CHEBI:29105"/>
    </cofactor>
</comment>
<evidence type="ECO:0000313" key="7">
    <source>
        <dbReference type="EMBL" id="RVX69072.1"/>
    </source>
</evidence>
<dbReference type="PROSITE" id="PS00059">
    <property type="entry name" value="ADH_ZINC"/>
    <property type="match status" value="1"/>
</dbReference>
<dbReference type="PANTHER" id="PTHR42683">
    <property type="entry name" value="ALDEHYDE REDUCTASE"/>
    <property type="match status" value="1"/>
</dbReference>
<dbReference type="InterPro" id="IPR020843">
    <property type="entry name" value="ER"/>
</dbReference>
<dbReference type="EMBL" id="NAJM01000032">
    <property type="protein sequence ID" value="RVX69072.1"/>
    <property type="molecule type" value="Genomic_DNA"/>
</dbReference>
<dbReference type="GO" id="GO:0008270">
    <property type="term" value="F:zinc ion binding"/>
    <property type="evidence" value="ECO:0007669"/>
    <property type="project" value="InterPro"/>
</dbReference>
<evidence type="ECO:0000256" key="3">
    <source>
        <dbReference type="ARBA" id="ARBA00022833"/>
    </source>
</evidence>
<dbReference type="InterPro" id="IPR011032">
    <property type="entry name" value="GroES-like_sf"/>
</dbReference>
<dbReference type="GO" id="GO:0016616">
    <property type="term" value="F:oxidoreductase activity, acting on the CH-OH group of donors, NAD or NADP as acceptor"/>
    <property type="evidence" value="ECO:0007669"/>
    <property type="project" value="InterPro"/>
</dbReference>
<accession>A0A438N0E0</accession>
<dbReference type="FunFam" id="3.40.50.720:FF:000022">
    <property type="entry name" value="Cinnamyl alcohol dehydrogenase"/>
    <property type="match status" value="1"/>
</dbReference>
<dbReference type="InterPro" id="IPR036291">
    <property type="entry name" value="NAD(P)-bd_dom_sf"/>
</dbReference>
<dbReference type="Proteomes" id="UP000288859">
    <property type="component" value="Unassembled WGS sequence"/>
</dbReference>
<dbReference type="SUPFAM" id="SSF50129">
    <property type="entry name" value="GroES-like"/>
    <property type="match status" value="1"/>
</dbReference>
<dbReference type="OrthoDB" id="1879366at2759"/>
<organism evidence="7 8">
    <name type="scientific">Exophiala mesophila</name>
    <name type="common">Black yeast-like fungus</name>
    <dbReference type="NCBI Taxonomy" id="212818"/>
    <lineage>
        <taxon>Eukaryota</taxon>
        <taxon>Fungi</taxon>
        <taxon>Dikarya</taxon>
        <taxon>Ascomycota</taxon>
        <taxon>Pezizomycotina</taxon>
        <taxon>Eurotiomycetes</taxon>
        <taxon>Chaetothyriomycetidae</taxon>
        <taxon>Chaetothyriales</taxon>
        <taxon>Herpotrichiellaceae</taxon>
        <taxon>Exophiala</taxon>
    </lineage>
</organism>
<dbReference type="AlphaFoldDB" id="A0A438N0E0"/>
<dbReference type="InterPro" id="IPR047109">
    <property type="entry name" value="CAD-like"/>
</dbReference>
<comment type="similarity">
    <text evidence="5">Belongs to the zinc-containing alcohol dehydrogenase family.</text>
</comment>
<dbReference type="InterPro" id="IPR013149">
    <property type="entry name" value="ADH-like_C"/>
</dbReference>
<keyword evidence="4" id="KW-0560">Oxidoreductase</keyword>
<dbReference type="Pfam" id="PF00107">
    <property type="entry name" value="ADH_zinc_N"/>
    <property type="match status" value="1"/>
</dbReference>
<evidence type="ECO:0000256" key="4">
    <source>
        <dbReference type="ARBA" id="ARBA00023002"/>
    </source>
</evidence>
<feature type="domain" description="Enoyl reductase (ER)" evidence="6">
    <location>
        <begin position="10"/>
        <end position="331"/>
    </location>
</feature>
<protein>
    <recommendedName>
        <fullName evidence="6">Enoyl reductase (ER) domain-containing protein</fullName>
    </recommendedName>
</protein>
<evidence type="ECO:0000256" key="1">
    <source>
        <dbReference type="ARBA" id="ARBA00001947"/>
    </source>
</evidence>
<evidence type="ECO:0000259" key="6">
    <source>
        <dbReference type="SMART" id="SM00829"/>
    </source>
</evidence>
<dbReference type="InterPro" id="IPR002328">
    <property type="entry name" value="ADH_Zn_CS"/>
</dbReference>
<comment type="caution">
    <text evidence="7">The sequence shown here is derived from an EMBL/GenBank/DDBJ whole genome shotgun (WGS) entry which is preliminary data.</text>
</comment>
<keyword evidence="2 5" id="KW-0479">Metal-binding</keyword>
<reference evidence="7 8" key="1">
    <citation type="submission" date="2017-03" db="EMBL/GenBank/DDBJ databases">
        <title>Genomes of endolithic fungi from Antarctica.</title>
        <authorList>
            <person name="Coleine C."/>
            <person name="Masonjones S."/>
            <person name="Stajich J.E."/>
        </authorList>
    </citation>
    <scope>NUCLEOTIDE SEQUENCE [LARGE SCALE GENOMIC DNA]</scope>
    <source>
        <strain evidence="7 8">CCFEE 6314</strain>
    </source>
</reference>
<gene>
    <name evidence="7" type="ORF">B0A52_06785</name>
</gene>
<dbReference type="Gene3D" id="3.90.180.10">
    <property type="entry name" value="Medium-chain alcohol dehydrogenases, catalytic domain"/>
    <property type="match status" value="1"/>
</dbReference>
<name>A0A438N0E0_EXOME</name>
<dbReference type="CDD" id="cd05283">
    <property type="entry name" value="CAD1"/>
    <property type="match status" value="1"/>
</dbReference>
<keyword evidence="3 5" id="KW-0862">Zinc</keyword>
<dbReference type="InterPro" id="IPR013154">
    <property type="entry name" value="ADH-like_N"/>
</dbReference>
<proteinExistence type="inferred from homology"/>
<evidence type="ECO:0000256" key="2">
    <source>
        <dbReference type="ARBA" id="ARBA00022723"/>
    </source>
</evidence>
<dbReference type="Gene3D" id="3.40.50.720">
    <property type="entry name" value="NAD(P)-binding Rossmann-like Domain"/>
    <property type="match status" value="1"/>
</dbReference>
<sequence length="333" mass="35517">MGIEFTVFKGSQDGNIVEAKGHREVGPTQALVQISHCGVCFTDEHYRHVDQGLGHEGVGVIVELGSAAALVSDLKIGDRVGMGWMQKFCGYCRPCLTGQQVKCLNSEQFGSSNLDVGCFSTGIAWDVSALFKIPDGYPSEAVGPLMCGGATVWGPLYEHNLKPGSRIGIVGIGGLGHLAIQFAAKAGFEAVVFSTSNSKKDEALKFGATEFHATHEVSKLQPMEPIDALLITASTLPDLSLYIPILAPSAKIFPLTIAFEAIPVPALPLVVGGYQVIGSAGAHSQSMKEMLRFAAKHNVRPTIEKYPMTKEGVEEAMSKLRAGTVRYRGVLEV</sequence>
<evidence type="ECO:0000313" key="8">
    <source>
        <dbReference type="Proteomes" id="UP000288859"/>
    </source>
</evidence>
<dbReference type="Pfam" id="PF08240">
    <property type="entry name" value="ADH_N"/>
    <property type="match status" value="1"/>
</dbReference>
<evidence type="ECO:0000256" key="5">
    <source>
        <dbReference type="RuleBase" id="RU361277"/>
    </source>
</evidence>
<dbReference type="VEuPathDB" id="FungiDB:PV10_05078"/>